<gene>
    <name evidence="7" type="ORF">EZ437_15710</name>
</gene>
<dbReference type="CDD" id="cd03357">
    <property type="entry name" value="LbH_MAT_GAT"/>
    <property type="match status" value="1"/>
</dbReference>
<dbReference type="RefSeq" id="WP_131597015.1">
    <property type="nucleotide sequence ID" value="NZ_SJSL01000004.1"/>
</dbReference>
<feature type="domain" description="Maltose/galactoside acetyltransferase" evidence="6">
    <location>
        <begin position="5"/>
        <end position="59"/>
    </location>
</feature>
<dbReference type="OrthoDB" id="9812571at2"/>
<dbReference type="InterPro" id="IPR001451">
    <property type="entry name" value="Hexapep"/>
</dbReference>
<dbReference type="InterPro" id="IPR051159">
    <property type="entry name" value="Hexapeptide_acetyltransf"/>
</dbReference>
<dbReference type="PANTHER" id="PTHR23416:SF23">
    <property type="entry name" value="ACETYLTRANSFERASE C18B11.09C-RELATED"/>
    <property type="match status" value="1"/>
</dbReference>
<dbReference type="Gene3D" id="2.160.10.10">
    <property type="entry name" value="Hexapeptide repeat proteins"/>
    <property type="match status" value="1"/>
</dbReference>
<dbReference type="GO" id="GO:0008374">
    <property type="term" value="F:O-acyltransferase activity"/>
    <property type="evidence" value="ECO:0007669"/>
    <property type="project" value="TreeGrafter"/>
</dbReference>
<keyword evidence="2 7" id="KW-0808">Transferase</keyword>
<evidence type="ECO:0000259" key="6">
    <source>
        <dbReference type="SMART" id="SM01266"/>
    </source>
</evidence>
<dbReference type="SUPFAM" id="SSF51161">
    <property type="entry name" value="Trimeric LpxA-like enzymes"/>
    <property type="match status" value="1"/>
</dbReference>
<accession>A0A4R0NHR2</accession>
<dbReference type="Proteomes" id="UP000293347">
    <property type="component" value="Unassembled WGS sequence"/>
</dbReference>
<dbReference type="FunFam" id="2.160.10.10:FF:000025">
    <property type="entry name" value="Hexapeptide-repeat containing-acetyltransferase"/>
    <property type="match status" value="1"/>
</dbReference>
<dbReference type="InterPro" id="IPR011004">
    <property type="entry name" value="Trimer_LpxA-like_sf"/>
</dbReference>
<evidence type="ECO:0000256" key="5">
    <source>
        <dbReference type="ARBA" id="ARBA00067695"/>
    </source>
</evidence>
<dbReference type="PANTHER" id="PTHR23416">
    <property type="entry name" value="SIALIC ACID SYNTHASE-RELATED"/>
    <property type="match status" value="1"/>
</dbReference>
<reference evidence="7 8" key="1">
    <citation type="submission" date="2019-02" db="EMBL/GenBank/DDBJ databases">
        <title>Pedobacter sp. RP-1-14 sp. nov., isolated from Arctic soil.</title>
        <authorList>
            <person name="Dahal R.H."/>
        </authorList>
    </citation>
    <scope>NUCLEOTIDE SEQUENCE [LARGE SCALE GENOMIC DNA]</scope>
    <source>
        <strain evidence="7 8">RP-1-14</strain>
    </source>
</reference>
<evidence type="ECO:0000313" key="8">
    <source>
        <dbReference type="Proteomes" id="UP000293347"/>
    </source>
</evidence>
<proteinExistence type="inferred from homology"/>
<evidence type="ECO:0000256" key="4">
    <source>
        <dbReference type="ARBA" id="ARBA00055587"/>
    </source>
</evidence>
<evidence type="ECO:0000313" key="7">
    <source>
        <dbReference type="EMBL" id="TCD00160.1"/>
    </source>
</evidence>
<evidence type="ECO:0000256" key="2">
    <source>
        <dbReference type="ARBA" id="ARBA00022679"/>
    </source>
</evidence>
<dbReference type="SMART" id="SM01266">
    <property type="entry name" value="Mac"/>
    <property type="match status" value="1"/>
</dbReference>
<keyword evidence="3" id="KW-0012">Acyltransferase</keyword>
<keyword evidence="8" id="KW-1185">Reference proteome</keyword>
<comment type="function">
    <text evidence="4">Acetyltransferase implicated in the O-acetylation of Nod factors.</text>
</comment>
<comment type="similarity">
    <text evidence="1">Belongs to the transferase hexapeptide repeat family.</text>
</comment>
<dbReference type="EMBL" id="SJSL01000004">
    <property type="protein sequence ID" value="TCD00160.1"/>
    <property type="molecule type" value="Genomic_DNA"/>
</dbReference>
<comment type="caution">
    <text evidence="7">The sequence shown here is derived from an EMBL/GenBank/DDBJ whole genome shotgun (WGS) entry which is preliminary data.</text>
</comment>
<dbReference type="AlphaFoldDB" id="A0A4R0NHR2"/>
<name>A0A4R0NHR2_9SPHI</name>
<sequence length="188" mass="20626">MQTEKEKMLAGEYYLANDETLVKERLECKRLLKQLNVDEYLMNENSRKVLNKLIPNAPDSLYIEPPFNCDYGYNISCGENVYFNVNCVVLDVMPVTLGSNVFCGPAVQIYTATHPLDAVARRSKENAKPVTIGDDCWIGGGSVICPGVKIGARYVIGAGSVVTKDIPDDSLAVGNPARVIRKLEVPLA</sequence>
<protein>
    <recommendedName>
        <fullName evidence="5">Nodulation protein L</fullName>
    </recommendedName>
</protein>
<dbReference type="Pfam" id="PF14602">
    <property type="entry name" value="Hexapep_2"/>
    <property type="match status" value="1"/>
</dbReference>
<dbReference type="Pfam" id="PF12464">
    <property type="entry name" value="Mac"/>
    <property type="match status" value="1"/>
</dbReference>
<evidence type="ECO:0000256" key="3">
    <source>
        <dbReference type="ARBA" id="ARBA00023315"/>
    </source>
</evidence>
<dbReference type="GO" id="GO:0016407">
    <property type="term" value="F:acetyltransferase activity"/>
    <property type="evidence" value="ECO:0007669"/>
    <property type="project" value="InterPro"/>
</dbReference>
<evidence type="ECO:0000256" key="1">
    <source>
        <dbReference type="ARBA" id="ARBA00007274"/>
    </source>
</evidence>
<organism evidence="7 8">
    <name type="scientific">Pedobacter psychroterrae</name>
    <dbReference type="NCBI Taxonomy" id="2530453"/>
    <lineage>
        <taxon>Bacteria</taxon>
        <taxon>Pseudomonadati</taxon>
        <taxon>Bacteroidota</taxon>
        <taxon>Sphingobacteriia</taxon>
        <taxon>Sphingobacteriales</taxon>
        <taxon>Sphingobacteriaceae</taxon>
        <taxon>Pedobacter</taxon>
    </lineage>
</organism>
<dbReference type="InterPro" id="IPR024688">
    <property type="entry name" value="Mac_dom"/>
</dbReference>